<evidence type="ECO:0000256" key="5">
    <source>
        <dbReference type="ARBA" id="ARBA00022741"/>
    </source>
</evidence>
<dbReference type="InterPro" id="IPR056411">
    <property type="entry name" value="CysS_C"/>
</dbReference>
<organism evidence="13">
    <name type="scientific">Alsobacter sp. KACC 23698</name>
    <dbReference type="NCBI Taxonomy" id="3149229"/>
    <lineage>
        <taxon>Bacteria</taxon>
        <taxon>Pseudomonadati</taxon>
        <taxon>Pseudomonadota</taxon>
        <taxon>Alphaproteobacteria</taxon>
        <taxon>Hyphomicrobiales</taxon>
        <taxon>Alsobacteraceae</taxon>
        <taxon>Alsobacter</taxon>
    </lineage>
</organism>
<keyword evidence="3 10" id="KW-0436">Ligase</keyword>
<feature type="binding site" evidence="10">
    <location>
        <position position="227"/>
    </location>
    <ligand>
        <name>Zn(2+)</name>
        <dbReference type="ChEBI" id="CHEBI:29105"/>
    </ligand>
</feature>
<dbReference type="PRINTS" id="PR00983">
    <property type="entry name" value="TRNASYNTHCYS"/>
</dbReference>
<comment type="subcellular location">
    <subcellularLocation>
        <location evidence="10">Cytoplasm</location>
    </subcellularLocation>
</comment>
<feature type="domain" description="Cysteinyl-tRNA ligase anticodon binding" evidence="12">
    <location>
        <begin position="425"/>
        <end position="464"/>
    </location>
</feature>
<feature type="binding site" evidence="10">
    <location>
        <position position="288"/>
    </location>
    <ligand>
        <name>ATP</name>
        <dbReference type="ChEBI" id="CHEBI:30616"/>
    </ligand>
</feature>
<feature type="short sequence motif" description="'HIGH' region" evidence="10">
    <location>
        <begin position="31"/>
        <end position="41"/>
    </location>
</feature>
<keyword evidence="4 10" id="KW-0479">Metal-binding</keyword>
<feature type="domain" description="tRNA synthetases class I catalytic" evidence="11">
    <location>
        <begin position="16"/>
        <end position="338"/>
    </location>
</feature>
<feature type="binding site" evidence="10">
    <location>
        <position position="256"/>
    </location>
    <ligand>
        <name>Zn(2+)</name>
        <dbReference type="ChEBI" id="CHEBI:29105"/>
    </ligand>
</feature>
<dbReference type="NCBIfam" id="TIGR00435">
    <property type="entry name" value="cysS"/>
    <property type="match status" value="1"/>
</dbReference>
<evidence type="ECO:0000259" key="11">
    <source>
        <dbReference type="Pfam" id="PF01406"/>
    </source>
</evidence>
<dbReference type="RefSeq" id="WP_406856974.1">
    <property type="nucleotide sequence ID" value="NZ_CP157484.1"/>
</dbReference>
<dbReference type="GO" id="GO:0008270">
    <property type="term" value="F:zinc ion binding"/>
    <property type="evidence" value="ECO:0007669"/>
    <property type="project" value="UniProtKB-UniRule"/>
</dbReference>
<comment type="catalytic activity">
    <reaction evidence="10">
        <text>tRNA(Cys) + L-cysteine + ATP = L-cysteinyl-tRNA(Cys) + AMP + diphosphate</text>
        <dbReference type="Rhea" id="RHEA:17773"/>
        <dbReference type="Rhea" id="RHEA-COMP:9661"/>
        <dbReference type="Rhea" id="RHEA-COMP:9679"/>
        <dbReference type="ChEBI" id="CHEBI:30616"/>
        <dbReference type="ChEBI" id="CHEBI:33019"/>
        <dbReference type="ChEBI" id="CHEBI:35235"/>
        <dbReference type="ChEBI" id="CHEBI:78442"/>
        <dbReference type="ChEBI" id="CHEBI:78517"/>
        <dbReference type="ChEBI" id="CHEBI:456215"/>
        <dbReference type="EC" id="6.1.1.16"/>
    </reaction>
</comment>
<comment type="subunit">
    <text evidence="2 10">Monomer.</text>
</comment>
<evidence type="ECO:0000313" key="13">
    <source>
        <dbReference type="EMBL" id="XBO40119.1"/>
    </source>
</evidence>
<dbReference type="GO" id="GO:0006423">
    <property type="term" value="P:cysteinyl-tRNA aminoacylation"/>
    <property type="evidence" value="ECO:0007669"/>
    <property type="project" value="UniProtKB-UniRule"/>
</dbReference>
<dbReference type="EMBL" id="CP157484">
    <property type="protein sequence ID" value="XBO40119.1"/>
    <property type="molecule type" value="Genomic_DNA"/>
</dbReference>
<dbReference type="SUPFAM" id="SSF47323">
    <property type="entry name" value="Anticodon-binding domain of a subclass of class I aminoacyl-tRNA synthetases"/>
    <property type="match status" value="1"/>
</dbReference>
<dbReference type="CDD" id="cd00672">
    <property type="entry name" value="CysRS_core"/>
    <property type="match status" value="1"/>
</dbReference>
<dbReference type="HAMAP" id="MF_00041">
    <property type="entry name" value="Cys_tRNA_synth"/>
    <property type="match status" value="1"/>
</dbReference>
<comment type="similarity">
    <text evidence="1 10">Belongs to the class-I aminoacyl-tRNA synthetase family.</text>
</comment>
<protein>
    <recommendedName>
        <fullName evidence="10">Cysteine--tRNA ligase</fullName>
        <ecNumber evidence="10">6.1.1.16</ecNumber>
    </recommendedName>
    <alternativeName>
        <fullName evidence="10">Cysteinyl-tRNA synthetase</fullName>
        <shortName evidence="10">CysRS</shortName>
    </alternativeName>
</protein>
<gene>
    <name evidence="10 13" type="primary">cysS</name>
    <name evidence="13" type="ORF">ABEG18_04885</name>
</gene>
<evidence type="ECO:0000256" key="10">
    <source>
        <dbReference type="HAMAP-Rule" id="MF_00041"/>
    </source>
</evidence>
<evidence type="ECO:0000256" key="7">
    <source>
        <dbReference type="ARBA" id="ARBA00022840"/>
    </source>
</evidence>
<evidence type="ECO:0000256" key="4">
    <source>
        <dbReference type="ARBA" id="ARBA00022723"/>
    </source>
</evidence>
<keyword evidence="5 10" id="KW-0547">Nucleotide-binding</keyword>
<proteinExistence type="inferred from homology"/>
<dbReference type="GO" id="GO:0004817">
    <property type="term" value="F:cysteine-tRNA ligase activity"/>
    <property type="evidence" value="ECO:0007669"/>
    <property type="project" value="UniProtKB-UniRule"/>
</dbReference>
<dbReference type="AlphaFoldDB" id="A0AAU7JJG4"/>
<evidence type="ECO:0000259" key="12">
    <source>
        <dbReference type="Pfam" id="PF23493"/>
    </source>
</evidence>
<dbReference type="InterPro" id="IPR014729">
    <property type="entry name" value="Rossmann-like_a/b/a_fold"/>
</dbReference>
<dbReference type="SUPFAM" id="SSF52374">
    <property type="entry name" value="Nucleotidylyl transferase"/>
    <property type="match status" value="1"/>
</dbReference>
<evidence type="ECO:0000256" key="1">
    <source>
        <dbReference type="ARBA" id="ARBA00005594"/>
    </source>
</evidence>
<dbReference type="Gene3D" id="3.40.50.620">
    <property type="entry name" value="HUPs"/>
    <property type="match status" value="1"/>
</dbReference>
<evidence type="ECO:0000256" key="2">
    <source>
        <dbReference type="ARBA" id="ARBA00011245"/>
    </source>
</evidence>
<dbReference type="InterPro" id="IPR009080">
    <property type="entry name" value="tRNAsynth_Ia_anticodon-bd"/>
</dbReference>
<keyword evidence="7 10" id="KW-0067">ATP-binding</keyword>
<dbReference type="PANTHER" id="PTHR10890:SF3">
    <property type="entry name" value="CYSTEINE--TRNA LIGASE, CYTOPLASMIC"/>
    <property type="match status" value="1"/>
</dbReference>
<evidence type="ECO:0000256" key="8">
    <source>
        <dbReference type="ARBA" id="ARBA00022917"/>
    </source>
</evidence>
<evidence type="ECO:0000256" key="3">
    <source>
        <dbReference type="ARBA" id="ARBA00022598"/>
    </source>
</evidence>
<keyword evidence="8 10" id="KW-0648">Protein biosynthesis</keyword>
<keyword evidence="6 10" id="KW-0862">Zinc</keyword>
<accession>A0AAU7JJG4</accession>
<dbReference type="GO" id="GO:0005829">
    <property type="term" value="C:cytosol"/>
    <property type="evidence" value="ECO:0007669"/>
    <property type="project" value="TreeGrafter"/>
</dbReference>
<name>A0AAU7JJG4_9HYPH</name>
<dbReference type="EC" id="6.1.1.16" evidence="10"/>
<feature type="short sequence motif" description="'KMSKS' region" evidence="10">
    <location>
        <begin position="285"/>
        <end position="289"/>
    </location>
</feature>
<dbReference type="Gene3D" id="1.20.120.1910">
    <property type="entry name" value="Cysteine-tRNA ligase, C-terminal anti-codon recognition domain"/>
    <property type="match status" value="1"/>
</dbReference>
<evidence type="ECO:0000256" key="6">
    <source>
        <dbReference type="ARBA" id="ARBA00022833"/>
    </source>
</evidence>
<comment type="cofactor">
    <cofactor evidence="10">
        <name>Zn(2+)</name>
        <dbReference type="ChEBI" id="CHEBI:29105"/>
    </cofactor>
    <text evidence="10">Binds 1 zinc ion per subunit.</text>
</comment>
<dbReference type="InterPro" id="IPR015803">
    <property type="entry name" value="Cys-tRNA-ligase"/>
</dbReference>
<dbReference type="Pfam" id="PF23493">
    <property type="entry name" value="CysS_C"/>
    <property type="match status" value="1"/>
</dbReference>
<dbReference type="Pfam" id="PF01406">
    <property type="entry name" value="tRNA-synt_1e"/>
    <property type="match status" value="1"/>
</dbReference>
<sequence length="478" mass="52996">MSLKLYNTLTRRKEEFAPIDPAKVRMYVCGPTVYDFAHIGNARPVIVFDVLYRLLRHVYGADHVVYVRNITDVDDKINDRAARDFPDLPLNEAIRRVTESTAAQFHSDIAALGVLPPTAEPRATEHIAEMREIIERLVRGGFAYVAEGHVLFSPGAMNAADGVLPRYGALANRTLDEMEAGARVDVAPYKRDTTDFVLWKPSRPGEPGWPPPAGIAGLGRPGWHIECSAMSWKHLGETFDIHGGGIDLVFPHHENEIAQSTCAFGHGVMANVWMHNGFLQVEGEKMSKSLGNFVTINELLETDRFGGRRWPGEVLRLAMLKTHYRQPIDWTVDSLIEADRNLRSWARCWTDDVEPGFDPGAAEILSDDLNTPRLIAWLHMTFNEAEKGDAAAGRRLTATLAALGFSSLFSKLKGAPGTSAEHNAAIESRIAARLAARRAKDFAESDRIRDELATMGIQLKDGKDPATGEPVTTWEVKR</sequence>
<evidence type="ECO:0000256" key="9">
    <source>
        <dbReference type="ARBA" id="ARBA00023146"/>
    </source>
</evidence>
<feature type="binding site" evidence="10">
    <location>
        <position position="29"/>
    </location>
    <ligand>
        <name>Zn(2+)</name>
        <dbReference type="ChEBI" id="CHEBI:29105"/>
    </ligand>
</feature>
<dbReference type="PANTHER" id="PTHR10890">
    <property type="entry name" value="CYSTEINYL-TRNA SYNTHETASE"/>
    <property type="match status" value="1"/>
</dbReference>
<keyword evidence="10" id="KW-0963">Cytoplasm</keyword>
<dbReference type="InterPro" id="IPR024909">
    <property type="entry name" value="Cys-tRNA/MSH_ligase"/>
</dbReference>
<feature type="binding site" evidence="10">
    <location>
        <position position="252"/>
    </location>
    <ligand>
        <name>Zn(2+)</name>
        <dbReference type="ChEBI" id="CHEBI:29105"/>
    </ligand>
</feature>
<reference evidence="13" key="1">
    <citation type="submission" date="2024-05" db="EMBL/GenBank/DDBJ databases">
        <authorList>
            <person name="Kim S."/>
            <person name="Heo J."/>
            <person name="Choi H."/>
            <person name="Choi Y."/>
            <person name="Kwon S.-W."/>
            <person name="Kim Y."/>
        </authorList>
    </citation>
    <scope>NUCLEOTIDE SEQUENCE</scope>
    <source>
        <strain evidence="13">KACC 23698</strain>
    </source>
</reference>
<dbReference type="GO" id="GO:0005524">
    <property type="term" value="F:ATP binding"/>
    <property type="evidence" value="ECO:0007669"/>
    <property type="project" value="UniProtKB-UniRule"/>
</dbReference>
<dbReference type="InterPro" id="IPR032678">
    <property type="entry name" value="tRNA-synt_1_cat_dom"/>
</dbReference>
<keyword evidence="9 10" id="KW-0030">Aminoacyl-tRNA synthetase</keyword>